<accession>A0ABD3NUR3</accession>
<keyword evidence="7" id="KW-1185">Reference proteome</keyword>
<evidence type="ECO:0000313" key="7">
    <source>
        <dbReference type="Proteomes" id="UP001530400"/>
    </source>
</evidence>
<dbReference type="PROSITE" id="PS50865">
    <property type="entry name" value="ZF_MYND_2"/>
    <property type="match status" value="1"/>
</dbReference>
<evidence type="ECO:0000313" key="6">
    <source>
        <dbReference type="EMBL" id="KAL3779457.1"/>
    </source>
</evidence>
<evidence type="ECO:0000256" key="3">
    <source>
        <dbReference type="ARBA" id="ARBA00022833"/>
    </source>
</evidence>
<evidence type="ECO:0000259" key="5">
    <source>
        <dbReference type="PROSITE" id="PS50865"/>
    </source>
</evidence>
<keyword evidence="2 4" id="KW-0863">Zinc-finger</keyword>
<name>A0ABD3NUR3_9STRA</name>
<protein>
    <recommendedName>
        <fullName evidence="5">MYND-type domain-containing protein</fullName>
    </recommendedName>
</protein>
<comment type="caution">
    <text evidence="6">The sequence shown here is derived from an EMBL/GenBank/DDBJ whole genome shotgun (WGS) entry which is preliminary data.</text>
</comment>
<dbReference type="GO" id="GO:0008270">
    <property type="term" value="F:zinc ion binding"/>
    <property type="evidence" value="ECO:0007669"/>
    <property type="project" value="UniProtKB-KW"/>
</dbReference>
<feature type="domain" description="MYND-type" evidence="5">
    <location>
        <begin position="21"/>
        <end position="61"/>
    </location>
</feature>
<keyword evidence="3" id="KW-0862">Zinc</keyword>
<dbReference type="EMBL" id="JALLPJ020000932">
    <property type="protein sequence ID" value="KAL3779457.1"/>
    <property type="molecule type" value="Genomic_DNA"/>
</dbReference>
<dbReference type="Proteomes" id="UP001530400">
    <property type="component" value="Unassembled WGS sequence"/>
</dbReference>
<reference evidence="6 7" key="1">
    <citation type="submission" date="2024-10" db="EMBL/GenBank/DDBJ databases">
        <title>Updated reference genomes for cyclostephanoid diatoms.</title>
        <authorList>
            <person name="Roberts W.R."/>
            <person name="Alverson A.J."/>
        </authorList>
    </citation>
    <scope>NUCLEOTIDE SEQUENCE [LARGE SCALE GENOMIC DNA]</scope>
    <source>
        <strain evidence="6 7">AJA010-31</strain>
    </source>
</reference>
<evidence type="ECO:0000256" key="2">
    <source>
        <dbReference type="ARBA" id="ARBA00022771"/>
    </source>
</evidence>
<organism evidence="6 7">
    <name type="scientific">Cyclotella atomus</name>
    <dbReference type="NCBI Taxonomy" id="382360"/>
    <lineage>
        <taxon>Eukaryota</taxon>
        <taxon>Sar</taxon>
        <taxon>Stramenopiles</taxon>
        <taxon>Ochrophyta</taxon>
        <taxon>Bacillariophyta</taxon>
        <taxon>Coscinodiscophyceae</taxon>
        <taxon>Thalassiosirophycidae</taxon>
        <taxon>Stephanodiscales</taxon>
        <taxon>Stephanodiscaceae</taxon>
        <taxon>Cyclotella</taxon>
    </lineage>
</organism>
<evidence type="ECO:0000256" key="4">
    <source>
        <dbReference type="PROSITE-ProRule" id="PRU00134"/>
    </source>
</evidence>
<evidence type="ECO:0000256" key="1">
    <source>
        <dbReference type="ARBA" id="ARBA00022723"/>
    </source>
</evidence>
<dbReference type="InterPro" id="IPR002893">
    <property type="entry name" value="Znf_MYND"/>
</dbReference>
<gene>
    <name evidence="6" type="ORF">ACHAWO_006442</name>
</gene>
<dbReference type="PROSITE" id="PS01360">
    <property type="entry name" value="ZF_MYND_1"/>
    <property type="match status" value="1"/>
</dbReference>
<dbReference type="SUPFAM" id="SSF144232">
    <property type="entry name" value="HIT/MYND zinc finger-like"/>
    <property type="match status" value="1"/>
</dbReference>
<dbReference type="Gene3D" id="6.10.140.2220">
    <property type="match status" value="1"/>
</dbReference>
<proteinExistence type="predicted"/>
<dbReference type="AlphaFoldDB" id="A0ABD3NUR3"/>
<keyword evidence="1" id="KW-0479">Metal-binding</keyword>
<dbReference type="Pfam" id="PF01753">
    <property type="entry name" value="zf-MYND"/>
    <property type="match status" value="1"/>
</dbReference>
<sequence>MNIINQLDAVLHLSENVIPQCSGCHQMVDLKLLKCCGACHQTKYCTADCQNKHWPAHKKVCTNAKKKLFVPNAGDRVRCSYGEDWGP</sequence>